<dbReference type="Proteomes" id="UP001212997">
    <property type="component" value="Unassembled WGS sequence"/>
</dbReference>
<keyword evidence="3" id="KW-1185">Reference proteome</keyword>
<evidence type="ECO:0000313" key="3">
    <source>
        <dbReference type="Proteomes" id="UP001212997"/>
    </source>
</evidence>
<sequence length="530" mass="58535">MPPIRDDTLGSSMSIKGRIRGMFIQKPKPPTAPRLSAISMPTRISTKKKRNFNEVADDDQDRGSAINPRAGTRQRLEMPPTNHPVPMKSVSRKSSNDSLRTIREPRMRRAPSSSTIVLDPGRSAPAKAVLTRSTSHNQTVVPTPVDQRATIHLPSKKRSPLSPYKSNIVQSKTITSKTASTSPTFPPKVPGPKRSRSNTSLSTSLPKKKPPPTSGRENPGSFAAAMAAQIPHARGNHKAEVHSPEDAMLKQVLEFVVHEVDDDDDKLDALLASSVSRDVTRNSNLASMMSVDENGREYTISNVPPVVSSSPPLSKRSSARSRLDRFDVKVQPCQKHTAIWDLESSDVYAWPALLCITDKERHHTGFETRLPVQNIELEFHSIGDPQVSGPSSPIVVRQSLPIYEYTTHYDGTFIPHGIGSPRLIESDGICVTKAWNVGPFHNSTIASEKYGAESPVNASYFLKFYVPIPVRLFEGREYRKFNVKSKVVFGAWDLDPVVAHSGTVQVTIEHLRKEVHMDGRKPLSVSPARN</sequence>
<evidence type="ECO:0000256" key="1">
    <source>
        <dbReference type="SAM" id="MobiDB-lite"/>
    </source>
</evidence>
<reference evidence="2" key="1">
    <citation type="submission" date="2022-07" db="EMBL/GenBank/DDBJ databases">
        <title>Genome Sequence of Physisporinus lineatus.</title>
        <authorList>
            <person name="Buettner E."/>
        </authorList>
    </citation>
    <scope>NUCLEOTIDE SEQUENCE</scope>
    <source>
        <strain evidence="2">VT162</strain>
    </source>
</reference>
<gene>
    <name evidence="2" type="ORF">NLI96_g3830</name>
</gene>
<evidence type="ECO:0000313" key="2">
    <source>
        <dbReference type="EMBL" id="KAJ3487007.1"/>
    </source>
</evidence>
<protein>
    <submittedName>
        <fullName evidence="2">Uncharacterized protein</fullName>
    </submittedName>
</protein>
<proteinExistence type="predicted"/>
<organism evidence="2 3">
    <name type="scientific">Meripilus lineatus</name>
    <dbReference type="NCBI Taxonomy" id="2056292"/>
    <lineage>
        <taxon>Eukaryota</taxon>
        <taxon>Fungi</taxon>
        <taxon>Dikarya</taxon>
        <taxon>Basidiomycota</taxon>
        <taxon>Agaricomycotina</taxon>
        <taxon>Agaricomycetes</taxon>
        <taxon>Polyporales</taxon>
        <taxon>Meripilaceae</taxon>
        <taxon>Meripilus</taxon>
    </lineage>
</organism>
<feature type="compositionally biased region" description="Polar residues" evidence="1">
    <location>
        <begin position="131"/>
        <end position="141"/>
    </location>
</feature>
<dbReference type="EMBL" id="JANAWD010000104">
    <property type="protein sequence ID" value="KAJ3487007.1"/>
    <property type="molecule type" value="Genomic_DNA"/>
</dbReference>
<name>A0AAD5V647_9APHY</name>
<dbReference type="AlphaFoldDB" id="A0AAD5V647"/>
<comment type="caution">
    <text evidence="2">The sequence shown here is derived from an EMBL/GenBank/DDBJ whole genome shotgun (WGS) entry which is preliminary data.</text>
</comment>
<accession>A0AAD5V647</accession>
<feature type="region of interest" description="Disordered" evidence="1">
    <location>
        <begin position="24"/>
        <end position="220"/>
    </location>
</feature>
<feature type="compositionally biased region" description="Low complexity" evidence="1">
    <location>
        <begin position="171"/>
        <end position="183"/>
    </location>
</feature>